<gene>
    <name evidence="1" type="ORF">CBOVIS_LOCUS10190</name>
</gene>
<comment type="caution">
    <text evidence="1">The sequence shown here is derived from an EMBL/GenBank/DDBJ whole genome shotgun (WGS) entry which is preliminary data.</text>
</comment>
<evidence type="ECO:0000313" key="1">
    <source>
        <dbReference type="EMBL" id="CAB3408406.1"/>
    </source>
</evidence>
<dbReference type="OrthoDB" id="5822074at2759"/>
<organism evidence="1 2">
    <name type="scientific">Caenorhabditis bovis</name>
    <dbReference type="NCBI Taxonomy" id="2654633"/>
    <lineage>
        <taxon>Eukaryota</taxon>
        <taxon>Metazoa</taxon>
        <taxon>Ecdysozoa</taxon>
        <taxon>Nematoda</taxon>
        <taxon>Chromadorea</taxon>
        <taxon>Rhabditida</taxon>
        <taxon>Rhabditina</taxon>
        <taxon>Rhabditomorpha</taxon>
        <taxon>Rhabditoidea</taxon>
        <taxon>Rhabditidae</taxon>
        <taxon>Peloderinae</taxon>
        <taxon>Caenorhabditis</taxon>
    </lineage>
</organism>
<dbReference type="AlphaFoldDB" id="A0A8S1F7F2"/>
<protein>
    <submittedName>
        <fullName evidence="1">Uncharacterized protein</fullName>
    </submittedName>
</protein>
<keyword evidence="2" id="KW-1185">Reference proteome</keyword>
<sequence length="238" mass="26996">MLVAKKAVQVASILCHSLSPAEQINFVKSIPVDRNTKSVLRECLICAMSYESSNKEEFVKAKTMVKKNKGVCEIVSRSAAFTAAAALKLKKWSDVDKMLEYAEYSPPVITSSIRICALAAQSRLDEALDELEKVLMKEEEVFGTQNYCVSEQALDELCEAIKLVPDSTEKMKRFRNLQRMVTKYGRRTTKSISELLYTPIRLPNIQTSTESPKEFIETDKFDEFVKSIPYLKDESLKK</sequence>
<dbReference type="Proteomes" id="UP000494206">
    <property type="component" value="Unassembled WGS sequence"/>
</dbReference>
<reference evidence="1 2" key="1">
    <citation type="submission" date="2020-04" db="EMBL/GenBank/DDBJ databases">
        <authorList>
            <person name="Laetsch R D."/>
            <person name="Stevens L."/>
            <person name="Kumar S."/>
            <person name="Blaxter L. M."/>
        </authorList>
    </citation>
    <scope>NUCLEOTIDE SEQUENCE [LARGE SCALE GENOMIC DNA]</scope>
</reference>
<dbReference type="EMBL" id="CADEPM010000007">
    <property type="protein sequence ID" value="CAB3408406.1"/>
    <property type="molecule type" value="Genomic_DNA"/>
</dbReference>
<accession>A0A8S1F7F2</accession>
<name>A0A8S1F7F2_9PELO</name>
<evidence type="ECO:0000313" key="2">
    <source>
        <dbReference type="Proteomes" id="UP000494206"/>
    </source>
</evidence>
<proteinExistence type="predicted"/>